<evidence type="ECO:0000313" key="2">
    <source>
        <dbReference type="EMBL" id="KAG7154806.1"/>
    </source>
</evidence>
<organism evidence="2 3">
    <name type="scientific">Homarus americanus</name>
    <name type="common">American lobster</name>
    <dbReference type="NCBI Taxonomy" id="6706"/>
    <lineage>
        <taxon>Eukaryota</taxon>
        <taxon>Metazoa</taxon>
        <taxon>Ecdysozoa</taxon>
        <taxon>Arthropoda</taxon>
        <taxon>Crustacea</taxon>
        <taxon>Multicrustacea</taxon>
        <taxon>Malacostraca</taxon>
        <taxon>Eumalacostraca</taxon>
        <taxon>Eucarida</taxon>
        <taxon>Decapoda</taxon>
        <taxon>Pleocyemata</taxon>
        <taxon>Astacidea</taxon>
        <taxon>Nephropoidea</taxon>
        <taxon>Nephropidae</taxon>
        <taxon>Homarus</taxon>
    </lineage>
</organism>
<feature type="region of interest" description="Disordered" evidence="1">
    <location>
        <begin position="1"/>
        <end position="23"/>
    </location>
</feature>
<dbReference type="PANTHER" id="PTHR47331:SF1">
    <property type="entry name" value="GAG-LIKE PROTEIN"/>
    <property type="match status" value="1"/>
</dbReference>
<sequence length="359" mass="41512">MEQPERREKYGGKEESGSTSTSLKDMLSSYHMQNARIPTFKGESRGEYWDYMNSFKRYVGTSIAPDSEKLQMLIHSCSSNIRNVLNPFTRMKSSEGYRKALSTLRDRYGDEDAYIEELLMNLINGPPVKITNSEGLQDLADELQACICSFESMDSQESLEHLLVMKDIIERLPGRLQERYEIAVFDHPPKRYGHMKIRDIWQFIQSLRYEGKVRSSKQAMTLVTNDVGERDCPLYHGPHRLPQCSNFRKLTKLEKRNTIKELGYCFLCLRGRNQASNCMSGFRSCDIDDIDGCGKTHSRWLHLPKEGTGVPPRKASGSSRQIIKLNRVHADVKEGRGFKRERQDCDFEDTEWGNRKKKE</sequence>
<feature type="compositionally biased region" description="Basic and acidic residues" evidence="1">
    <location>
        <begin position="1"/>
        <end position="16"/>
    </location>
</feature>
<reference evidence="2" key="1">
    <citation type="journal article" date="2021" name="Sci. Adv.">
        <title>The American lobster genome reveals insights on longevity, neural, and immune adaptations.</title>
        <authorList>
            <person name="Polinski J.M."/>
            <person name="Zimin A.V."/>
            <person name="Clark K.F."/>
            <person name="Kohn A.B."/>
            <person name="Sadowski N."/>
            <person name="Timp W."/>
            <person name="Ptitsyn A."/>
            <person name="Khanna P."/>
            <person name="Romanova D.Y."/>
            <person name="Williams P."/>
            <person name="Greenwood S.J."/>
            <person name="Moroz L.L."/>
            <person name="Walt D.R."/>
            <person name="Bodnar A.G."/>
        </authorList>
    </citation>
    <scope>NUCLEOTIDE SEQUENCE</scope>
    <source>
        <strain evidence="2">GMGI-L3</strain>
    </source>
</reference>
<evidence type="ECO:0000313" key="3">
    <source>
        <dbReference type="Proteomes" id="UP000747542"/>
    </source>
</evidence>
<comment type="caution">
    <text evidence="2">The sequence shown here is derived from an EMBL/GenBank/DDBJ whole genome shotgun (WGS) entry which is preliminary data.</text>
</comment>
<dbReference type="AlphaFoldDB" id="A0A8J5MKJ6"/>
<name>A0A8J5MKJ6_HOMAM</name>
<accession>A0A8J5MKJ6</accession>
<protein>
    <submittedName>
        <fullName evidence="2">Uncharacterized protein</fullName>
    </submittedName>
</protein>
<dbReference type="EMBL" id="JAHLQT010043911">
    <property type="protein sequence ID" value="KAG7154806.1"/>
    <property type="molecule type" value="Genomic_DNA"/>
</dbReference>
<evidence type="ECO:0000256" key="1">
    <source>
        <dbReference type="SAM" id="MobiDB-lite"/>
    </source>
</evidence>
<dbReference type="Proteomes" id="UP000747542">
    <property type="component" value="Unassembled WGS sequence"/>
</dbReference>
<gene>
    <name evidence="2" type="ORF">Hamer_G030635</name>
</gene>
<proteinExistence type="predicted"/>
<keyword evidence="3" id="KW-1185">Reference proteome</keyword>
<dbReference type="PANTHER" id="PTHR47331">
    <property type="entry name" value="PHD-TYPE DOMAIN-CONTAINING PROTEIN"/>
    <property type="match status" value="1"/>
</dbReference>